<accession>A0A8T1V4A2</accession>
<feature type="compositionally biased region" description="Acidic residues" evidence="1">
    <location>
        <begin position="220"/>
        <end position="244"/>
    </location>
</feature>
<feature type="compositionally biased region" description="Basic and acidic residues" evidence="1">
    <location>
        <begin position="291"/>
        <end position="302"/>
    </location>
</feature>
<dbReference type="Proteomes" id="UP000694044">
    <property type="component" value="Unassembled WGS sequence"/>
</dbReference>
<proteinExistence type="predicted"/>
<name>A0A8T1V4A2_9STRA</name>
<dbReference type="EMBL" id="JAGDFM010000930">
    <property type="protein sequence ID" value="KAG7375776.1"/>
    <property type="molecule type" value="Genomic_DNA"/>
</dbReference>
<evidence type="ECO:0000313" key="2">
    <source>
        <dbReference type="EMBL" id="KAG7375776.1"/>
    </source>
</evidence>
<keyword evidence="3" id="KW-1185">Reference proteome</keyword>
<feature type="region of interest" description="Disordered" evidence="1">
    <location>
        <begin position="214"/>
        <end position="244"/>
    </location>
</feature>
<gene>
    <name evidence="2" type="ORF">PHYPSEUDO_015296</name>
</gene>
<evidence type="ECO:0000313" key="3">
    <source>
        <dbReference type="Proteomes" id="UP000694044"/>
    </source>
</evidence>
<feature type="compositionally biased region" description="Acidic residues" evidence="1">
    <location>
        <begin position="272"/>
        <end position="290"/>
    </location>
</feature>
<protein>
    <submittedName>
        <fullName evidence="2">Uncharacterized protein</fullName>
    </submittedName>
</protein>
<feature type="region of interest" description="Disordered" evidence="1">
    <location>
        <begin position="36"/>
        <end position="103"/>
    </location>
</feature>
<dbReference type="OrthoDB" id="128872at2759"/>
<reference evidence="2" key="1">
    <citation type="submission" date="2021-02" db="EMBL/GenBank/DDBJ databases">
        <authorList>
            <person name="Palmer J.M."/>
        </authorList>
    </citation>
    <scope>NUCLEOTIDE SEQUENCE</scope>
    <source>
        <strain evidence="2">SCRP734</strain>
    </source>
</reference>
<feature type="region of interest" description="Disordered" evidence="1">
    <location>
        <begin position="325"/>
        <end position="348"/>
    </location>
</feature>
<feature type="region of interest" description="Disordered" evidence="1">
    <location>
        <begin position="269"/>
        <end position="302"/>
    </location>
</feature>
<evidence type="ECO:0000256" key="1">
    <source>
        <dbReference type="SAM" id="MobiDB-lite"/>
    </source>
</evidence>
<sequence>MRSLPTLGLQFGVLAGSTVEEMVTPSVTASRTSVVVSEPGDMHSEVSASTHPLPTAPDKVPVAVTPSSPVPPTATEPPVLLRKPGTRNEPARGPVGTSRAPRTLRTKVAKISQAFRPPVSLMVVDTAEGSSETIGGGEDTAEGPAFLNSIPIRTTEGNYVLDRVLPDTAELGTRRHLHRNDTALDAEEKGEVEMADDVEEFDIYDSNRFITAMSRQDWSQDPDADDPNLSDSGSETDEPDEVDTEDYIAQVMGEEVDLTSDYAEVNLANGELSDDESDLRDGDFYEDVADGDWRPREETHPDPEFISDAELRAVADSWEVYDGDHSEEFQMEGATDLYDGRYGPTESA</sequence>
<comment type="caution">
    <text evidence="2">The sequence shown here is derived from an EMBL/GenBank/DDBJ whole genome shotgun (WGS) entry which is preliminary data.</text>
</comment>
<dbReference type="AlphaFoldDB" id="A0A8T1V4A2"/>
<organism evidence="2 3">
    <name type="scientific">Phytophthora pseudosyringae</name>
    <dbReference type="NCBI Taxonomy" id="221518"/>
    <lineage>
        <taxon>Eukaryota</taxon>
        <taxon>Sar</taxon>
        <taxon>Stramenopiles</taxon>
        <taxon>Oomycota</taxon>
        <taxon>Peronosporomycetes</taxon>
        <taxon>Peronosporales</taxon>
        <taxon>Peronosporaceae</taxon>
        <taxon>Phytophthora</taxon>
    </lineage>
</organism>